<gene>
    <name evidence="1" type="ORF">JOF53_000119</name>
</gene>
<dbReference type="EMBL" id="JAGIOO010000001">
    <property type="protein sequence ID" value="MBP2471247.1"/>
    <property type="molecule type" value="Genomic_DNA"/>
</dbReference>
<evidence type="ECO:0000313" key="1">
    <source>
        <dbReference type="EMBL" id="MBP2471247.1"/>
    </source>
</evidence>
<keyword evidence="2" id="KW-1185">Reference proteome</keyword>
<proteinExistence type="predicted"/>
<protein>
    <submittedName>
        <fullName evidence="1">Uncharacterized protein</fullName>
    </submittedName>
</protein>
<name>A0ABS5A3U5_9PSEU</name>
<sequence length="145" mass="16864">MARRNPAAVRAHLPVRHRRPGWPPGAIPGLPHWVMADIRRVEATELRPGAVVAAWQRFRRHTYREAHRFRPPMLEALDCPCCSHLPDAGYTLDAAVRALPPRSRAVLRARLRPLESRIRHVTLPDRHTPPEWPWWWTRIGGIYRP</sequence>
<accession>A0ABS5A3U5</accession>
<comment type="caution">
    <text evidence="1">The sequence shown here is derived from an EMBL/GenBank/DDBJ whole genome shotgun (WGS) entry which is preliminary data.</text>
</comment>
<reference evidence="1 2" key="1">
    <citation type="submission" date="2021-03" db="EMBL/GenBank/DDBJ databases">
        <title>Sequencing the genomes of 1000 actinobacteria strains.</title>
        <authorList>
            <person name="Klenk H.-P."/>
        </authorList>
    </citation>
    <scope>NUCLEOTIDE SEQUENCE [LARGE SCALE GENOMIC DNA]</scope>
    <source>
        <strain evidence="1 2">DSM 44580</strain>
    </source>
</reference>
<organism evidence="1 2">
    <name type="scientific">Crossiella equi</name>
    <dbReference type="NCBI Taxonomy" id="130796"/>
    <lineage>
        <taxon>Bacteria</taxon>
        <taxon>Bacillati</taxon>
        <taxon>Actinomycetota</taxon>
        <taxon>Actinomycetes</taxon>
        <taxon>Pseudonocardiales</taxon>
        <taxon>Pseudonocardiaceae</taxon>
        <taxon>Crossiella</taxon>
    </lineage>
</organism>
<dbReference type="RefSeq" id="WP_143343129.1">
    <property type="nucleotide sequence ID" value="NZ_JAGIOO010000001.1"/>
</dbReference>
<evidence type="ECO:0000313" key="2">
    <source>
        <dbReference type="Proteomes" id="UP001519363"/>
    </source>
</evidence>
<dbReference type="Proteomes" id="UP001519363">
    <property type="component" value="Unassembled WGS sequence"/>
</dbReference>